<dbReference type="AlphaFoldDB" id="A0AAE0ZCF5"/>
<sequence>AGGGWGDVAVGYVSAGGVWGDVAVGYVLVLVVVGVMLLLVMCWWLG</sequence>
<dbReference type="EMBL" id="JAWDGP010004260">
    <property type="protein sequence ID" value="KAK3766136.1"/>
    <property type="molecule type" value="Genomic_DNA"/>
</dbReference>
<keyword evidence="1" id="KW-0472">Membrane</keyword>
<feature type="transmembrane region" description="Helical" evidence="1">
    <location>
        <begin position="23"/>
        <end position="45"/>
    </location>
</feature>
<evidence type="ECO:0000313" key="3">
    <source>
        <dbReference type="Proteomes" id="UP001283361"/>
    </source>
</evidence>
<keyword evidence="1" id="KW-0812">Transmembrane</keyword>
<organism evidence="2 3">
    <name type="scientific">Elysia crispata</name>
    <name type="common">lettuce slug</name>
    <dbReference type="NCBI Taxonomy" id="231223"/>
    <lineage>
        <taxon>Eukaryota</taxon>
        <taxon>Metazoa</taxon>
        <taxon>Spiralia</taxon>
        <taxon>Lophotrochozoa</taxon>
        <taxon>Mollusca</taxon>
        <taxon>Gastropoda</taxon>
        <taxon>Heterobranchia</taxon>
        <taxon>Euthyneura</taxon>
        <taxon>Panpulmonata</taxon>
        <taxon>Sacoglossa</taxon>
        <taxon>Placobranchoidea</taxon>
        <taxon>Plakobranchidae</taxon>
        <taxon>Elysia</taxon>
    </lineage>
</organism>
<feature type="non-terminal residue" evidence="2">
    <location>
        <position position="1"/>
    </location>
</feature>
<accession>A0AAE0ZCF5</accession>
<keyword evidence="1" id="KW-1133">Transmembrane helix</keyword>
<name>A0AAE0ZCF5_9GAST</name>
<comment type="caution">
    <text evidence="2">The sequence shown here is derived from an EMBL/GenBank/DDBJ whole genome shotgun (WGS) entry which is preliminary data.</text>
</comment>
<evidence type="ECO:0000313" key="2">
    <source>
        <dbReference type="EMBL" id="KAK3766136.1"/>
    </source>
</evidence>
<evidence type="ECO:0000256" key="1">
    <source>
        <dbReference type="SAM" id="Phobius"/>
    </source>
</evidence>
<proteinExistence type="predicted"/>
<dbReference type="Proteomes" id="UP001283361">
    <property type="component" value="Unassembled WGS sequence"/>
</dbReference>
<gene>
    <name evidence="2" type="ORF">RRG08_002530</name>
</gene>
<keyword evidence="3" id="KW-1185">Reference proteome</keyword>
<reference evidence="2" key="1">
    <citation type="journal article" date="2023" name="G3 (Bethesda)">
        <title>A reference genome for the long-term kleptoplast-retaining sea slug Elysia crispata morphotype clarki.</title>
        <authorList>
            <person name="Eastman K.E."/>
            <person name="Pendleton A.L."/>
            <person name="Shaikh M.A."/>
            <person name="Suttiyut T."/>
            <person name="Ogas R."/>
            <person name="Tomko P."/>
            <person name="Gavelis G."/>
            <person name="Widhalm J.R."/>
            <person name="Wisecaver J.H."/>
        </authorList>
    </citation>
    <scope>NUCLEOTIDE SEQUENCE</scope>
    <source>
        <strain evidence="2">ECLA1</strain>
    </source>
</reference>
<protein>
    <submittedName>
        <fullName evidence="2">Uncharacterized protein</fullName>
    </submittedName>
</protein>